<feature type="transmembrane region" description="Helical" evidence="1">
    <location>
        <begin position="621"/>
        <end position="640"/>
    </location>
</feature>
<dbReference type="Gene3D" id="3.40.50.12780">
    <property type="entry name" value="N-terminal domain of ligase-like"/>
    <property type="match status" value="1"/>
</dbReference>
<dbReference type="PANTHER" id="PTHR43767:SF1">
    <property type="entry name" value="NONRIBOSOMAL PEPTIDE SYNTHASE PES1 (EUROFUNG)-RELATED"/>
    <property type="match status" value="1"/>
</dbReference>
<dbReference type="Proteomes" id="UP000285278">
    <property type="component" value="Unassembled WGS sequence"/>
</dbReference>
<name>A0A418Q918_9CORY</name>
<keyword evidence="1" id="KW-1133">Transmembrane helix</keyword>
<evidence type="ECO:0000313" key="4">
    <source>
        <dbReference type="Proteomes" id="UP000285278"/>
    </source>
</evidence>
<proteinExistence type="predicted"/>
<dbReference type="InterPro" id="IPR000873">
    <property type="entry name" value="AMP-dep_synth/lig_dom"/>
</dbReference>
<feature type="transmembrane region" description="Helical" evidence="1">
    <location>
        <begin position="823"/>
        <end position="842"/>
    </location>
</feature>
<feature type="transmembrane region" description="Helical" evidence="1">
    <location>
        <begin position="854"/>
        <end position="874"/>
    </location>
</feature>
<evidence type="ECO:0000313" key="3">
    <source>
        <dbReference type="EMBL" id="RIX36121.1"/>
    </source>
</evidence>
<accession>A0A418Q918</accession>
<dbReference type="InterPro" id="IPR036736">
    <property type="entry name" value="ACP-like_sf"/>
</dbReference>
<dbReference type="EMBL" id="QXJK01000002">
    <property type="protein sequence ID" value="RIX36121.1"/>
    <property type="molecule type" value="Genomic_DNA"/>
</dbReference>
<evidence type="ECO:0000259" key="2">
    <source>
        <dbReference type="Pfam" id="PF00501"/>
    </source>
</evidence>
<protein>
    <recommendedName>
        <fullName evidence="2">AMP-dependent synthetase/ligase domain-containing protein</fullName>
    </recommendedName>
</protein>
<feature type="transmembrane region" description="Helical" evidence="1">
    <location>
        <begin position="652"/>
        <end position="674"/>
    </location>
</feature>
<feature type="transmembrane region" description="Helical" evidence="1">
    <location>
        <begin position="694"/>
        <end position="714"/>
    </location>
</feature>
<dbReference type="SUPFAM" id="SSF47336">
    <property type="entry name" value="ACP-like"/>
    <property type="match status" value="1"/>
</dbReference>
<keyword evidence="1" id="KW-0812">Transmembrane</keyword>
<reference evidence="3 4" key="1">
    <citation type="submission" date="2018-09" db="EMBL/GenBank/DDBJ databases">
        <title>Optimization and identification of Corynebacterium falsenii FN1-14 from fish paste.</title>
        <authorList>
            <person name="Daroonpunt R."/>
            <person name="Tanasupawat S."/>
        </authorList>
    </citation>
    <scope>NUCLEOTIDE SEQUENCE [LARGE SCALE GENOMIC DNA]</scope>
    <source>
        <strain evidence="3 4">FN1-14</strain>
    </source>
</reference>
<dbReference type="PANTHER" id="PTHR43767">
    <property type="entry name" value="LONG-CHAIN-FATTY-ACID--COA LIGASE"/>
    <property type="match status" value="1"/>
</dbReference>
<organism evidence="3 4">
    <name type="scientific">Corynebacterium falsenii</name>
    <dbReference type="NCBI Taxonomy" id="108486"/>
    <lineage>
        <taxon>Bacteria</taxon>
        <taxon>Bacillati</taxon>
        <taxon>Actinomycetota</taxon>
        <taxon>Actinomycetes</taxon>
        <taxon>Mycobacteriales</taxon>
        <taxon>Corynebacteriaceae</taxon>
        <taxon>Corynebacterium</taxon>
    </lineage>
</organism>
<gene>
    <name evidence="3" type="ORF">D3M95_02150</name>
</gene>
<dbReference type="InterPro" id="IPR042099">
    <property type="entry name" value="ANL_N_sf"/>
</dbReference>
<comment type="caution">
    <text evidence="3">The sequence shown here is derived from an EMBL/GenBank/DDBJ whole genome shotgun (WGS) entry which is preliminary data.</text>
</comment>
<dbReference type="InterPro" id="IPR050237">
    <property type="entry name" value="ATP-dep_AMP-bd_enzyme"/>
</dbReference>
<keyword evidence="1" id="KW-0472">Membrane</keyword>
<dbReference type="AlphaFoldDB" id="A0A418Q918"/>
<feature type="domain" description="AMP-dependent synthetase/ligase" evidence="2">
    <location>
        <begin position="140"/>
        <end position="354"/>
    </location>
</feature>
<dbReference type="STRING" id="1451189.CFAL_00245"/>
<feature type="transmembrane region" description="Helical" evidence="1">
    <location>
        <begin position="753"/>
        <end position="769"/>
    </location>
</feature>
<sequence>MLWLPERSLGRACPAAVGLLARMAELNTRAQHRTGTQGATMTTALSSAITSADRELSYRELETATARRAAEFLATVAPGTLLHLPFQPRIEAVVSYLAALSAGLPLLITGQVDPAVDSGYGEIIRTYQPAATIDPDTGELVRLHHAETPEPIHPDIAVLLATSGSTGSKKLVKLSLDNLIANARAIAHGLGITAADRGITLLPLHYSFGLSVLNSHLISGASIAVEECSVAAPGFAEQVERCGVTNIGVVPHMLQVLRTADGGQSLAQARLVYQAGGKLDPADVTHWHRFFADHGTDFRVMYGQTEATARMTIMPAELMADHPNAVGTPLAGHHMRVTGTGELVFTGPSVMLGYAESPEDLRVGRTITELRTGDLGEIVTTDGGVPLVRITGRASDFVKLAGVRTSCEQIRLWLAERGITACVTGDDTALRIAADVQTSRARLSAPTIERDICQLTGLTPAFVRVVVLPAFPLLDNGKIDRRHCAALADAAAEIPEQARYGGGQRKGRNRAAGEQVGAEQAVIAQIARALGVAPDAVRRDLSFVDNGGSSLSFVPVAMAFADAGIELPTGWHDVPIDALLARPSDRPLSLGWLDAPIVLRAICAITIVLTHASSHKIMGGAHSLLVIAGVMLGSFGLSIPSARTRLRATARSLAAVAIPTIAVVLVGMAITGRYGLANLLFIHWWKPSLGGSGSLWFIESYLLGMLLIAGFFAIPQVYRLYQRQPFWTAALLTAVLLAWRFKTGAWDIMQTRFEPPGVIWFIAAGIMIANARTTRHKLITAAMLVGGAISLFEHTSQWIYVMIVCAVLLLGVRLPVPRIAVKPVGLIASASLYIYLIQFDILDQPITEVITVPLSLLAGIALWWVTTVVVAELAGGRFTVRDGKWSRLRGAAAPMA</sequence>
<dbReference type="Pfam" id="PF00501">
    <property type="entry name" value="AMP-binding"/>
    <property type="match status" value="1"/>
</dbReference>
<feature type="transmembrane region" description="Helical" evidence="1">
    <location>
        <begin position="798"/>
        <end position="816"/>
    </location>
</feature>
<keyword evidence="4" id="KW-1185">Reference proteome</keyword>
<evidence type="ECO:0000256" key="1">
    <source>
        <dbReference type="SAM" id="Phobius"/>
    </source>
</evidence>
<dbReference type="OrthoDB" id="8445630at2"/>
<dbReference type="SUPFAM" id="SSF56801">
    <property type="entry name" value="Acetyl-CoA synthetase-like"/>
    <property type="match status" value="1"/>
</dbReference>